<proteinExistence type="predicted"/>
<accession>X0GMP1</accession>
<keyword evidence="1" id="KW-0732">Signal</keyword>
<dbReference type="OrthoDB" id="4566586at2759"/>
<protein>
    <submittedName>
        <fullName evidence="2">Uncharacterized protein</fullName>
    </submittedName>
</protein>
<reference evidence="2" key="1">
    <citation type="submission" date="2011-11" db="EMBL/GenBank/DDBJ databases">
        <title>The Genome Sequence of Fusarium oxysporum PHW808.</title>
        <authorList>
            <consortium name="The Broad Institute Genome Sequencing Platform"/>
            <person name="Ma L.-J."/>
            <person name="Gale L.R."/>
            <person name="Schwartz D.C."/>
            <person name="Zhou S."/>
            <person name="Corby-Kistler H."/>
            <person name="Young S.K."/>
            <person name="Zeng Q."/>
            <person name="Gargeya S."/>
            <person name="Fitzgerald M."/>
            <person name="Haas B."/>
            <person name="Abouelleil A."/>
            <person name="Alvarado L."/>
            <person name="Arachchi H.M."/>
            <person name="Berlin A."/>
            <person name="Brown A."/>
            <person name="Chapman S.B."/>
            <person name="Chen Z."/>
            <person name="Dunbar C."/>
            <person name="Freedman E."/>
            <person name="Gearin G."/>
            <person name="Goldberg J."/>
            <person name="Griggs A."/>
            <person name="Gujja S."/>
            <person name="Heiman D."/>
            <person name="Howarth C."/>
            <person name="Larson L."/>
            <person name="Lui A."/>
            <person name="MacDonald P.J.P."/>
            <person name="Montmayeur A."/>
            <person name="Murphy C."/>
            <person name="Neiman D."/>
            <person name="Pearson M."/>
            <person name="Priest M."/>
            <person name="Roberts A."/>
            <person name="Saif S."/>
            <person name="Shea T."/>
            <person name="Shenoy N."/>
            <person name="Sisk P."/>
            <person name="Stolte C."/>
            <person name="Sykes S."/>
            <person name="Wortman J."/>
            <person name="Nusbaum C."/>
            <person name="Birren B."/>
        </authorList>
    </citation>
    <scope>NUCLEOTIDE SEQUENCE [LARGE SCALE GENOMIC DNA]</scope>
    <source>
        <strain evidence="2">54008</strain>
    </source>
</reference>
<gene>
    <name evidence="2" type="ORF">FOPG_18878</name>
</gene>
<organism evidence="2">
    <name type="scientific">Fusarium oxysporum f. sp. conglutinans race 2 54008</name>
    <dbReference type="NCBI Taxonomy" id="1089457"/>
    <lineage>
        <taxon>Eukaryota</taxon>
        <taxon>Fungi</taxon>
        <taxon>Dikarya</taxon>
        <taxon>Ascomycota</taxon>
        <taxon>Pezizomycotina</taxon>
        <taxon>Sordariomycetes</taxon>
        <taxon>Hypocreomycetidae</taxon>
        <taxon>Hypocreales</taxon>
        <taxon>Nectriaceae</taxon>
        <taxon>Fusarium</taxon>
        <taxon>Fusarium oxysporum species complex</taxon>
    </lineage>
</organism>
<feature type="chain" id="PRO_5004939223" evidence="1">
    <location>
        <begin position="19"/>
        <end position="178"/>
    </location>
</feature>
<dbReference type="HOGENOM" id="CLU_1722847_0_0_1"/>
<sequence>MVSFKIFVTSLLAVSASAIPLKSDASEKPKPSLDKTYKTHEAVNLTISYNNDGNEKREAASKDDELDKRCVWNDGHGDIACGFFSVIFSHKHVTINSEKGWRADGDVNCEASGDVLTSFIPPLPSTLYIRGGNACKDTFSNHYVNTQIGYGNQFLDVSSDTRCGPLTLDKSRRCIIPV</sequence>
<dbReference type="EMBL" id="JH659225">
    <property type="protein sequence ID" value="EXL64877.1"/>
    <property type="molecule type" value="Genomic_DNA"/>
</dbReference>
<evidence type="ECO:0000313" key="2">
    <source>
        <dbReference type="EMBL" id="EXL64877.1"/>
    </source>
</evidence>
<dbReference type="Proteomes" id="UP000030676">
    <property type="component" value="Unassembled WGS sequence"/>
</dbReference>
<reference evidence="2" key="2">
    <citation type="submission" date="2012-05" db="EMBL/GenBank/DDBJ databases">
        <title>The Genome Annotation of Fusarium oxysporum PHW808.</title>
        <authorList>
            <consortium name="The Broad Institute Genomics Platform"/>
            <person name="Ma L.-J."/>
            <person name="Corby-Kistler H."/>
            <person name="Broz K."/>
            <person name="Gale L.R."/>
            <person name="Jonkers W."/>
            <person name="O'Donnell K."/>
            <person name="Ploetz R."/>
            <person name="Steinberg C."/>
            <person name="Schwartz D.C."/>
            <person name="VanEtten H."/>
            <person name="Zhou S."/>
            <person name="Young S.K."/>
            <person name="Zeng Q."/>
            <person name="Gargeya S."/>
            <person name="Fitzgerald M."/>
            <person name="Abouelleil A."/>
            <person name="Alvarado L."/>
            <person name="Chapman S.B."/>
            <person name="Gainer-Dewar J."/>
            <person name="Goldberg J."/>
            <person name="Griggs A."/>
            <person name="Gujja S."/>
            <person name="Hansen M."/>
            <person name="Howarth C."/>
            <person name="Imamovic A."/>
            <person name="Ireland A."/>
            <person name="Larimer J."/>
            <person name="McCowan C."/>
            <person name="Murphy C."/>
            <person name="Pearson M."/>
            <person name="Poon T.W."/>
            <person name="Priest M."/>
            <person name="Roberts A."/>
            <person name="Saif S."/>
            <person name="Shea T."/>
            <person name="Sykes S."/>
            <person name="Wortman J."/>
            <person name="Nusbaum C."/>
            <person name="Birren B."/>
        </authorList>
    </citation>
    <scope>NUCLEOTIDE SEQUENCE</scope>
    <source>
        <strain evidence="2">54008</strain>
    </source>
</reference>
<evidence type="ECO:0000256" key="1">
    <source>
        <dbReference type="SAM" id="SignalP"/>
    </source>
</evidence>
<feature type="signal peptide" evidence="1">
    <location>
        <begin position="1"/>
        <end position="18"/>
    </location>
</feature>
<dbReference type="AlphaFoldDB" id="X0GMP1"/>
<name>X0GMP1_FUSOX</name>